<feature type="non-terminal residue" evidence="2">
    <location>
        <position position="1"/>
    </location>
</feature>
<dbReference type="AlphaFoldDB" id="A0A699WVC1"/>
<evidence type="ECO:0000256" key="1">
    <source>
        <dbReference type="SAM" id="MobiDB-lite"/>
    </source>
</evidence>
<reference evidence="2" key="1">
    <citation type="journal article" date="2019" name="Sci. Rep.">
        <title>Draft genome of Tanacetum cinerariifolium, the natural source of mosquito coil.</title>
        <authorList>
            <person name="Yamashiro T."/>
            <person name="Shiraishi A."/>
            <person name="Satake H."/>
            <person name="Nakayama K."/>
        </authorList>
    </citation>
    <scope>NUCLEOTIDE SEQUENCE</scope>
</reference>
<accession>A0A699WVC1</accession>
<protein>
    <submittedName>
        <fullName evidence="2">Uncharacterized protein</fullName>
    </submittedName>
</protein>
<feature type="region of interest" description="Disordered" evidence="1">
    <location>
        <begin position="1"/>
        <end position="55"/>
    </location>
</feature>
<sequence length="55" mass="5592">APGPSGAGLPQEERQRDCYQREDRQAHLGAGRASPGADAAAEDDGRAAKADAGLC</sequence>
<gene>
    <name evidence="2" type="ORF">Tci_923514</name>
</gene>
<feature type="compositionally biased region" description="Basic and acidic residues" evidence="1">
    <location>
        <begin position="11"/>
        <end position="26"/>
    </location>
</feature>
<dbReference type="EMBL" id="BKCJ011771573">
    <property type="protein sequence ID" value="GFD51545.1"/>
    <property type="molecule type" value="Genomic_DNA"/>
</dbReference>
<name>A0A699WVC1_TANCI</name>
<organism evidence="2">
    <name type="scientific">Tanacetum cinerariifolium</name>
    <name type="common">Dalmatian daisy</name>
    <name type="synonym">Chrysanthemum cinerariifolium</name>
    <dbReference type="NCBI Taxonomy" id="118510"/>
    <lineage>
        <taxon>Eukaryota</taxon>
        <taxon>Viridiplantae</taxon>
        <taxon>Streptophyta</taxon>
        <taxon>Embryophyta</taxon>
        <taxon>Tracheophyta</taxon>
        <taxon>Spermatophyta</taxon>
        <taxon>Magnoliopsida</taxon>
        <taxon>eudicotyledons</taxon>
        <taxon>Gunneridae</taxon>
        <taxon>Pentapetalae</taxon>
        <taxon>asterids</taxon>
        <taxon>campanulids</taxon>
        <taxon>Asterales</taxon>
        <taxon>Asteraceae</taxon>
        <taxon>Asteroideae</taxon>
        <taxon>Anthemideae</taxon>
        <taxon>Anthemidinae</taxon>
        <taxon>Tanacetum</taxon>
    </lineage>
</organism>
<feature type="compositionally biased region" description="Low complexity" evidence="1">
    <location>
        <begin position="29"/>
        <end position="39"/>
    </location>
</feature>
<proteinExistence type="predicted"/>
<evidence type="ECO:0000313" key="2">
    <source>
        <dbReference type="EMBL" id="GFD51545.1"/>
    </source>
</evidence>
<comment type="caution">
    <text evidence="2">The sequence shown here is derived from an EMBL/GenBank/DDBJ whole genome shotgun (WGS) entry which is preliminary data.</text>
</comment>